<feature type="coiled-coil region" evidence="3">
    <location>
        <begin position="14"/>
        <end position="48"/>
    </location>
</feature>
<dbReference type="InterPro" id="IPR000504">
    <property type="entry name" value="RRM_dom"/>
</dbReference>
<organism evidence="5 6">
    <name type="scientific">Angomonas deanei</name>
    <dbReference type="NCBI Taxonomy" id="59799"/>
    <lineage>
        <taxon>Eukaryota</taxon>
        <taxon>Discoba</taxon>
        <taxon>Euglenozoa</taxon>
        <taxon>Kinetoplastea</taxon>
        <taxon>Metakinetoplastina</taxon>
        <taxon>Trypanosomatida</taxon>
        <taxon>Trypanosomatidae</taxon>
        <taxon>Strigomonadinae</taxon>
        <taxon>Angomonas</taxon>
    </lineage>
</organism>
<keyword evidence="6" id="KW-1185">Reference proteome</keyword>
<evidence type="ECO:0000313" key="5">
    <source>
        <dbReference type="EMBL" id="CAD2218009.1"/>
    </source>
</evidence>
<reference evidence="5 6" key="1">
    <citation type="submission" date="2020-08" db="EMBL/GenBank/DDBJ databases">
        <authorList>
            <person name="Newling K."/>
            <person name="Davey J."/>
            <person name="Forrester S."/>
        </authorList>
    </citation>
    <scope>NUCLEOTIDE SEQUENCE [LARGE SCALE GENOMIC DNA]</scope>
    <source>
        <strain evidence="6">Crithidia deanei Carvalho (ATCC PRA-265)</strain>
    </source>
</reference>
<feature type="domain" description="RRM" evidence="4">
    <location>
        <begin position="62"/>
        <end position="139"/>
    </location>
</feature>
<dbReference type="OrthoDB" id="4726at2759"/>
<evidence type="ECO:0000256" key="1">
    <source>
        <dbReference type="ARBA" id="ARBA00022884"/>
    </source>
</evidence>
<dbReference type="GO" id="GO:0008143">
    <property type="term" value="F:poly(A) binding"/>
    <property type="evidence" value="ECO:0007669"/>
    <property type="project" value="TreeGrafter"/>
</dbReference>
<dbReference type="Proteomes" id="UP000515908">
    <property type="component" value="Chromosome 10"/>
</dbReference>
<proteinExistence type="predicted"/>
<accession>A0A7G2CER2</accession>
<evidence type="ECO:0000259" key="4">
    <source>
        <dbReference type="PROSITE" id="PS50102"/>
    </source>
</evidence>
<dbReference type="SMART" id="SM00360">
    <property type="entry name" value="RRM"/>
    <property type="match status" value="1"/>
</dbReference>
<gene>
    <name evidence="5" type="ORF">ADEAN_000549500</name>
</gene>
<dbReference type="InterPro" id="IPR012677">
    <property type="entry name" value="Nucleotide-bd_a/b_plait_sf"/>
</dbReference>
<dbReference type="SUPFAM" id="SSF54928">
    <property type="entry name" value="RNA-binding domain, RBD"/>
    <property type="match status" value="1"/>
</dbReference>
<dbReference type="PROSITE" id="PS50102">
    <property type="entry name" value="RRM"/>
    <property type="match status" value="1"/>
</dbReference>
<dbReference type="AlphaFoldDB" id="A0A7G2CER2"/>
<dbReference type="PANTHER" id="PTHR23236:SF92">
    <property type="entry name" value="POLYADENYLATE-BINDING PROTEIN 1"/>
    <property type="match status" value="1"/>
</dbReference>
<evidence type="ECO:0000256" key="3">
    <source>
        <dbReference type="SAM" id="Coils"/>
    </source>
</evidence>
<keyword evidence="3" id="KW-0175">Coiled coil</keyword>
<name>A0A7G2CER2_9TRYP</name>
<evidence type="ECO:0000313" key="6">
    <source>
        <dbReference type="Proteomes" id="UP000515908"/>
    </source>
</evidence>
<dbReference type="Gene3D" id="3.30.70.330">
    <property type="match status" value="1"/>
</dbReference>
<dbReference type="Pfam" id="PF00076">
    <property type="entry name" value="RRM_1"/>
    <property type="match status" value="1"/>
</dbReference>
<dbReference type="VEuPathDB" id="TriTrypDB:ADEAN_000549500"/>
<dbReference type="EMBL" id="LR877154">
    <property type="protein sequence ID" value="CAD2218009.1"/>
    <property type="molecule type" value="Genomic_DNA"/>
</dbReference>
<keyword evidence="1 2" id="KW-0694">RNA-binding</keyword>
<dbReference type="InterPro" id="IPR035979">
    <property type="entry name" value="RBD_domain_sf"/>
</dbReference>
<protein>
    <submittedName>
        <fullName evidence="5">RNA recognition motif. (A.k.a. RRM, RBD, or RNP domain), putative</fullName>
    </submittedName>
</protein>
<dbReference type="PANTHER" id="PTHR23236">
    <property type="entry name" value="EUKARYOTIC TRANSLATION INITIATION FACTOR 4B/4H"/>
    <property type="match status" value="1"/>
</dbReference>
<evidence type="ECO:0000256" key="2">
    <source>
        <dbReference type="PROSITE-ProRule" id="PRU00176"/>
    </source>
</evidence>
<sequence length="197" mass="21438">MSGDQDKEDKIEFNTDLGDDYEEMQRQVDSLQEDLKLKELQNAAAKDEGVRKTATATGKTNTSVFVSGMDPRTTDAELKVFFSACGPITRVTVLKDRFTQVSKGNAYVEFETAEQAKAAILKDGQSLHGKPLKVVMKRDNVPAFQRARGGAPGGYFPARGRGNPMQAAAMAMMATLMGGEGYNPYGRGRGRGRGRGY</sequence>